<evidence type="ECO:0000313" key="3">
    <source>
        <dbReference type="Proteomes" id="UP000010467"/>
    </source>
</evidence>
<evidence type="ECO:0008006" key="4">
    <source>
        <dbReference type="Google" id="ProtNLM"/>
    </source>
</evidence>
<dbReference type="EMBL" id="CP003382">
    <property type="protein sequence ID" value="AFZ66873.1"/>
    <property type="molecule type" value="Genomic_DNA"/>
</dbReference>
<dbReference type="STRING" id="937777.Deipe_1324"/>
<sequence length="106" mass="11621">MRRIPLLMVITSVLAGLGIIQMAFLIGQGAYRAVNWQGEAGRIRLENAQLRQDIAVLESVRDRAAMPEYLAELARCQGFVGAREQVVVDEQASVTDDGNCEHVALP</sequence>
<keyword evidence="1" id="KW-1133">Transmembrane helix</keyword>
<organism evidence="2 3">
    <name type="scientific">Deinococcus peraridilitoris (strain DSM 19664 / LMG 22246 / CIP 109416 / KR-200)</name>
    <dbReference type="NCBI Taxonomy" id="937777"/>
    <lineage>
        <taxon>Bacteria</taxon>
        <taxon>Thermotogati</taxon>
        <taxon>Deinococcota</taxon>
        <taxon>Deinococci</taxon>
        <taxon>Deinococcales</taxon>
        <taxon>Deinococcaceae</taxon>
        <taxon>Deinococcus</taxon>
    </lineage>
</organism>
<evidence type="ECO:0000313" key="2">
    <source>
        <dbReference type="EMBL" id="AFZ66873.1"/>
    </source>
</evidence>
<dbReference type="KEGG" id="dpd:Deipe_1324"/>
<dbReference type="AlphaFoldDB" id="K9ZYZ3"/>
<dbReference type="HOGENOM" id="CLU_1988961_0_0_0"/>
<dbReference type="PATRIC" id="fig|937777.3.peg.1327"/>
<keyword evidence="3" id="KW-1185">Reference proteome</keyword>
<feature type="transmembrane region" description="Helical" evidence="1">
    <location>
        <begin position="6"/>
        <end position="26"/>
    </location>
</feature>
<name>K9ZYZ3_DEIPD</name>
<keyword evidence="1" id="KW-0472">Membrane</keyword>
<keyword evidence="1" id="KW-0812">Transmembrane</keyword>
<proteinExistence type="predicted"/>
<gene>
    <name evidence="2" type="ordered locus">Deipe_1324</name>
</gene>
<evidence type="ECO:0000256" key="1">
    <source>
        <dbReference type="SAM" id="Phobius"/>
    </source>
</evidence>
<dbReference type="Proteomes" id="UP000010467">
    <property type="component" value="Chromosome"/>
</dbReference>
<protein>
    <recommendedName>
        <fullName evidence="4">Septum formation initiator</fullName>
    </recommendedName>
</protein>
<dbReference type="RefSeq" id="WP_015235181.1">
    <property type="nucleotide sequence ID" value="NC_019793.1"/>
</dbReference>
<reference evidence="3" key="1">
    <citation type="submission" date="2012-03" db="EMBL/GenBank/DDBJ databases">
        <title>Complete sequence of chromosome of Deinococcus peraridilitoris DSM 19664.</title>
        <authorList>
            <person name="Lucas S."/>
            <person name="Copeland A."/>
            <person name="Lapidus A."/>
            <person name="Glavina del Rio T."/>
            <person name="Dalin E."/>
            <person name="Tice H."/>
            <person name="Bruce D."/>
            <person name="Goodwin L."/>
            <person name="Pitluck S."/>
            <person name="Peters L."/>
            <person name="Mikhailova N."/>
            <person name="Lu M."/>
            <person name="Kyrpides N."/>
            <person name="Mavromatis K."/>
            <person name="Ivanova N."/>
            <person name="Brettin T."/>
            <person name="Detter J.C."/>
            <person name="Han C."/>
            <person name="Larimer F."/>
            <person name="Land M."/>
            <person name="Hauser L."/>
            <person name="Markowitz V."/>
            <person name="Cheng J.-F."/>
            <person name="Hugenholtz P."/>
            <person name="Woyke T."/>
            <person name="Wu D."/>
            <person name="Pukall R."/>
            <person name="Steenblock K."/>
            <person name="Brambilla E."/>
            <person name="Klenk H.-P."/>
            <person name="Eisen J.A."/>
        </authorList>
    </citation>
    <scope>NUCLEOTIDE SEQUENCE [LARGE SCALE GENOMIC DNA]</scope>
    <source>
        <strain evidence="3">DSM 19664 / LMG 22246 / CIP 109416 / KR-200</strain>
    </source>
</reference>
<accession>K9ZYZ3</accession>